<reference evidence="2 3" key="1">
    <citation type="submission" date="2023-08" db="EMBL/GenBank/DDBJ databases">
        <title>Annotated Genome Sequence of Vanrija albida AlHP1.</title>
        <authorList>
            <person name="Herzog R."/>
        </authorList>
    </citation>
    <scope>NUCLEOTIDE SEQUENCE [LARGE SCALE GENOMIC DNA]</scope>
    <source>
        <strain evidence="2 3">AlHP1</strain>
    </source>
</reference>
<dbReference type="Proteomes" id="UP001565368">
    <property type="component" value="Unassembled WGS sequence"/>
</dbReference>
<dbReference type="SUPFAM" id="SSF54160">
    <property type="entry name" value="Chromo domain-like"/>
    <property type="match status" value="1"/>
</dbReference>
<protein>
    <submittedName>
        <fullName evidence="2">Uncharacterized protein</fullName>
    </submittedName>
</protein>
<accession>A0ABR3PU72</accession>
<comment type="caution">
    <text evidence="2">The sequence shown here is derived from an EMBL/GenBank/DDBJ whole genome shotgun (WGS) entry which is preliminary data.</text>
</comment>
<evidence type="ECO:0000313" key="3">
    <source>
        <dbReference type="Proteomes" id="UP001565368"/>
    </source>
</evidence>
<dbReference type="RefSeq" id="XP_069205626.1">
    <property type="nucleotide sequence ID" value="XM_069355785.1"/>
</dbReference>
<keyword evidence="3" id="KW-1185">Reference proteome</keyword>
<dbReference type="InterPro" id="IPR016197">
    <property type="entry name" value="Chromo-like_dom_sf"/>
</dbReference>
<sequence>MPSTSRRVTSPPPRATNASVDRILNFDCIGGELRYLTKWRRSGHHLCEWVRKMDMHADAKVEQWWASVSVPKPLKVGNSYDDRPPLENHELPYQPSIEEQKGDGLDTSPCWEGLVES</sequence>
<name>A0ABR3PU72_9TREE</name>
<proteinExistence type="predicted"/>
<evidence type="ECO:0000256" key="1">
    <source>
        <dbReference type="SAM" id="MobiDB-lite"/>
    </source>
</evidence>
<dbReference type="GeneID" id="95988391"/>
<gene>
    <name evidence="2" type="ORF">Q8F55_007348</name>
</gene>
<evidence type="ECO:0000313" key="2">
    <source>
        <dbReference type="EMBL" id="KAL1405682.1"/>
    </source>
</evidence>
<organism evidence="2 3">
    <name type="scientific">Vanrija albida</name>
    <dbReference type="NCBI Taxonomy" id="181172"/>
    <lineage>
        <taxon>Eukaryota</taxon>
        <taxon>Fungi</taxon>
        <taxon>Dikarya</taxon>
        <taxon>Basidiomycota</taxon>
        <taxon>Agaricomycotina</taxon>
        <taxon>Tremellomycetes</taxon>
        <taxon>Trichosporonales</taxon>
        <taxon>Trichosporonaceae</taxon>
        <taxon>Vanrija</taxon>
    </lineage>
</organism>
<feature type="compositionally biased region" description="Basic and acidic residues" evidence="1">
    <location>
        <begin position="80"/>
        <end position="90"/>
    </location>
</feature>
<dbReference type="EMBL" id="JBBXJM010000006">
    <property type="protein sequence ID" value="KAL1405682.1"/>
    <property type="molecule type" value="Genomic_DNA"/>
</dbReference>
<dbReference type="Gene3D" id="2.40.50.40">
    <property type="match status" value="1"/>
</dbReference>
<feature type="region of interest" description="Disordered" evidence="1">
    <location>
        <begin position="76"/>
        <end position="117"/>
    </location>
</feature>